<feature type="domain" description="DDE Tnp4" evidence="3">
    <location>
        <begin position="64"/>
        <end position="197"/>
    </location>
</feature>
<dbReference type="GO" id="GO:0046872">
    <property type="term" value="F:metal ion binding"/>
    <property type="evidence" value="ECO:0007669"/>
    <property type="project" value="UniProtKB-KW"/>
</dbReference>
<sequence length="228" mass="26028">MLIATGDFMGVSKTSACRLVRKISAAIASLRPQYINMYRDNGEMEKAAEDFYGISSFPRVIRSIDCTLIKIESPGGEDAEIFHSRKGFFALTVQTVSDSNPKIKNLAARNLKREFEDNRYGRYILIGDSGYAIEPFIMTKLQHTRTAAENLYNESIIRTRNVVERKLERRFLVLSLGMRLRLPTVMNIIIAMAILHNIAVDMNDNFPEEWLEDDENVNEVEDNVNNRG</sequence>
<evidence type="ECO:0000256" key="2">
    <source>
        <dbReference type="ARBA" id="ARBA00022723"/>
    </source>
</evidence>
<evidence type="ECO:0000313" key="5">
    <source>
        <dbReference type="Proteomes" id="UP001162156"/>
    </source>
</evidence>
<organism evidence="4 5">
    <name type="scientific">Rhamnusium bicolor</name>
    <dbReference type="NCBI Taxonomy" id="1586634"/>
    <lineage>
        <taxon>Eukaryota</taxon>
        <taxon>Metazoa</taxon>
        <taxon>Ecdysozoa</taxon>
        <taxon>Arthropoda</taxon>
        <taxon>Hexapoda</taxon>
        <taxon>Insecta</taxon>
        <taxon>Pterygota</taxon>
        <taxon>Neoptera</taxon>
        <taxon>Endopterygota</taxon>
        <taxon>Coleoptera</taxon>
        <taxon>Polyphaga</taxon>
        <taxon>Cucujiformia</taxon>
        <taxon>Chrysomeloidea</taxon>
        <taxon>Cerambycidae</taxon>
        <taxon>Lepturinae</taxon>
        <taxon>Rhagiini</taxon>
        <taxon>Rhamnusium</taxon>
    </lineage>
</organism>
<dbReference type="AlphaFoldDB" id="A0AAV8WIX8"/>
<dbReference type="Pfam" id="PF13359">
    <property type="entry name" value="DDE_Tnp_4"/>
    <property type="match status" value="1"/>
</dbReference>
<reference evidence="4" key="1">
    <citation type="journal article" date="2023" name="Insect Mol. Biol.">
        <title>Genome sequencing provides insights into the evolution of gene families encoding plant cell wall-degrading enzymes in longhorned beetles.</title>
        <authorList>
            <person name="Shin N.R."/>
            <person name="Okamura Y."/>
            <person name="Kirsch R."/>
            <person name="Pauchet Y."/>
        </authorList>
    </citation>
    <scope>NUCLEOTIDE SEQUENCE</scope>
    <source>
        <strain evidence="4">RBIC_L_NR</strain>
    </source>
</reference>
<evidence type="ECO:0000256" key="1">
    <source>
        <dbReference type="ARBA" id="ARBA00001968"/>
    </source>
</evidence>
<keyword evidence="2" id="KW-0479">Metal-binding</keyword>
<keyword evidence="5" id="KW-1185">Reference proteome</keyword>
<comment type="caution">
    <text evidence="4">The sequence shown here is derived from an EMBL/GenBank/DDBJ whole genome shotgun (WGS) entry which is preliminary data.</text>
</comment>
<protein>
    <recommendedName>
        <fullName evidence="3">DDE Tnp4 domain-containing protein</fullName>
    </recommendedName>
</protein>
<accession>A0AAV8WIX8</accession>
<name>A0AAV8WIX8_9CUCU</name>
<dbReference type="Proteomes" id="UP001162156">
    <property type="component" value="Unassembled WGS sequence"/>
</dbReference>
<gene>
    <name evidence="4" type="ORF">NQ314_021438</name>
</gene>
<dbReference type="InterPro" id="IPR027806">
    <property type="entry name" value="HARBI1_dom"/>
</dbReference>
<comment type="cofactor">
    <cofactor evidence="1">
        <name>a divalent metal cation</name>
        <dbReference type="ChEBI" id="CHEBI:60240"/>
    </cofactor>
</comment>
<dbReference type="EMBL" id="JANEYF010005973">
    <property type="protein sequence ID" value="KAJ8926211.1"/>
    <property type="molecule type" value="Genomic_DNA"/>
</dbReference>
<evidence type="ECO:0000313" key="4">
    <source>
        <dbReference type="EMBL" id="KAJ8926211.1"/>
    </source>
</evidence>
<evidence type="ECO:0000259" key="3">
    <source>
        <dbReference type="Pfam" id="PF13359"/>
    </source>
</evidence>
<proteinExistence type="predicted"/>